<feature type="compositionally biased region" description="Low complexity" evidence="8">
    <location>
        <begin position="561"/>
        <end position="574"/>
    </location>
</feature>
<feature type="region of interest" description="Disordered" evidence="8">
    <location>
        <begin position="90"/>
        <end position="142"/>
    </location>
</feature>
<keyword evidence="3" id="KW-0597">Phosphoprotein</keyword>
<feature type="region of interest" description="Disordered" evidence="8">
    <location>
        <begin position="714"/>
        <end position="791"/>
    </location>
</feature>
<dbReference type="SMART" id="SM00360">
    <property type="entry name" value="RRM"/>
    <property type="match status" value="1"/>
</dbReference>
<feature type="compositionally biased region" description="Polar residues" evidence="8">
    <location>
        <begin position="649"/>
        <end position="659"/>
    </location>
</feature>
<feature type="compositionally biased region" description="Polar residues" evidence="8">
    <location>
        <begin position="575"/>
        <end position="585"/>
    </location>
</feature>
<feature type="compositionally biased region" description="Low complexity" evidence="8">
    <location>
        <begin position="616"/>
        <end position="648"/>
    </location>
</feature>
<dbReference type="GO" id="GO:0071014">
    <property type="term" value="C:post-mRNA release spliceosomal complex"/>
    <property type="evidence" value="ECO:0007669"/>
    <property type="project" value="UniProtKB-ARBA"/>
</dbReference>
<dbReference type="GO" id="GO:0003723">
    <property type="term" value="F:RNA binding"/>
    <property type="evidence" value="ECO:0007669"/>
    <property type="project" value="UniProtKB-UniRule"/>
</dbReference>
<protein>
    <recommendedName>
        <fullName evidence="9">RRM domain-containing protein</fullName>
    </recommendedName>
</protein>
<dbReference type="SUPFAM" id="SSF54928">
    <property type="entry name" value="RNA-binding domain, RBD"/>
    <property type="match status" value="1"/>
</dbReference>
<evidence type="ECO:0000256" key="3">
    <source>
        <dbReference type="ARBA" id="ARBA00022553"/>
    </source>
</evidence>
<keyword evidence="2" id="KW-0963">Cytoplasm</keyword>
<feature type="region of interest" description="Disordered" evidence="8">
    <location>
        <begin position="1"/>
        <end position="27"/>
    </location>
</feature>
<name>A0A1E3PHK6_9ASCO</name>
<sequence length="791" mass="86910">MANSASHFFPTNGLDQPGNPHLLRPLSRGSNPVGYAYSNGTPTPSAITSAFYAAQQQQDEQQQQYQQQQQRQLQHHVQQVQQQQINAYGQQGHLSSQYRPQGQSQSQSQGQSQAQFHQQQPQSFSQRRAQSRHFDSFDNPSYDTNLIVPGTWSINSSTGSAVNSPSLLPQSKPNSGVPSVNTSPVSGHLQPSPWTEYQQPQQQQQTSQNQQHSQVSQNQQSQQPYGPSSIQQSLRVSGYPNPGPTNRVFTPQPTKEEASNNLTSPRNSVMTNPNSNSSGFGSNVQKGLNSISSSPVLSTSSSSGVSGASNVDEELIPTAIVIKNIPFAIKKEQLLEVMTSLRLPLPYAFNYHFDNGVFRGLAFANFTTPEETGAVIQSLNAREIGGRKLRVEYKKMLPLVERERIEREKRERRGQLEEQHRSASNGLKFNNNSNNNSGNNNGNNNPNSNNGNNNNNHINTNASSSNNNTSSNSSVNNSNSNANIATSTPKLDLNNPETLDFYSQLLLFRDDKSRSELVYSNTMALHQRRIVMALSQQLGLGINVQENGAIVVVRQQQQQPVQQPLPSSQPQQQQYDCNGNNSHNNAPPHGFNLSGLSQTQSQLQPQPNYMYQQYKSNSSTNSNTSGNNKQNNKRNGNGNGNMRVNNNGYSQANYASEPMTPSNLLQHRANNNNNNSYYQPRGIIPTNNMESLETLAGNLRLSQDENTAPVPSMYISTDSSSINPATDTTTINNDGLMNPPSGSRAGGSTMTNANDNNDRIDANNDNDRNDASFDEKKTTDGNGDDDNFASS</sequence>
<feature type="region of interest" description="Disordered" evidence="8">
    <location>
        <begin position="561"/>
        <end position="659"/>
    </location>
</feature>
<dbReference type="InterPro" id="IPR000504">
    <property type="entry name" value="RRM_dom"/>
</dbReference>
<evidence type="ECO:0000256" key="8">
    <source>
        <dbReference type="SAM" id="MobiDB-lite"/>
    </source>
</evidence>
<dbReference type="InterPro" id="IPR012677">
    <property type="entry name" value="Nucleotide-bd_a/b_plait_sf"/>
</dbReference>
<evidence type="ECO:0000256" key="2">
    <source>
        <dbReference type="ARBA" id="ARBA00022490"/>
    </source>
</evidence>
<feature type="compositionally biased region" description="Polar residues" evidence="8">
    <location>
        <begin position="158"/>
        <end position="185"/>
    </location>
</feature>
<dbReference type="CDD" id="cd12253">
    <property type="entry name" value="RRM_PIN4_like"/>
    <property type="match status" value="1"/>
</dbReference>
<comment type="function">
    <text evidence="5">Regulates global gene expression after oxidative stress. Interacts and stabilizes mRNAs and may regulate their transition between different cytoplasmic components after oxidative stress.</text>
</comment>
<dbReference type="Proteomes" id="UP000095009">
    <property type="component" value="Unassembled WGS sequence"/>
</dbReference>
<evidence type="ECO:0000313" key="11">
    <source>
        <dbReference type="Proteomes" id="UP000095009"/>
    </source>
</evidence>
<dbReference type="FunFam" id="3.30.70.330:FF:000183">
    <property type="entry name" value="R3H domain containing protein"/>
    <property type="match status" value="1"/>
</dbReference>
<comment type="subcellular location">
    <subcellularLocation>
        <location evidence="1">Cytoplasm</location>
    </subcellularLocation>
</comment>
<feature type="compositionally biased region" description="Low complexity" evidence="8">
    <location>
        <begin position="593"/>
        <end position="606"/>
    </location>
</feature>
<proteinExistence type="predicted"/>
<feature type="region of interest" description="Disordered" evidence="8">
    <location>
        <begin position="158"/>
        <end position="286"/>
    </location>
</feature>
<evidence type="ECO:0000256" key="1">
    <source>
        <dbReference type="ARBA" id="ARBA00004496"/>
    </source>
</evidence>
<gene>
    <name evidence="10" type="ORF">NADFUDRAFT_47298</name>
</gene>
<dbReference type="STRING" id="857566.A0A1E3PHK6"/>
<feature type="compositionally biased region" description="Low complexity" evidence="8">
    <location>
        <begin position="272"/>
        <end position="283"/>
    </location>
</feature>
<feature type="compositionally biased region" description="Polar residues" evidence="8">
    <location>
        <begin position="714"/>
        <end position="735"/>
    </location>
</feature>
<dbReference type="EMBL" id="KV454411">
    <property type="protein sequence ID" value="ODQ64694.1"/>
    <property type="molecule type" value="Genomic_DNA"/>
</dbReference>
<feature type="region of interest" description="Disordered" evidence="8">
    <location>
        <begin position="408"/>
        <end position="496"/>
    </location>
</feature>
<feature type="compositionally biased region" description="Low complexity" evidence="8">
    <location>
        <begin position="90"/>
        <end position="128"/>
    </location>
</feature>
<organism evidence="10 11">
    <name type="scientific">Nadsonia fulvescens var. elongata DSM 6958</name>
    <dbReference type="NCBI Taxonomy" id="857566"/>
    <lineage>
        <taxon>Eukaryota</taxon>
        <taxon>Fungi</taxon>
        <taxon>Dikarya</taxon>
        <taxon>Ascomycota</taxon>
        <taxon>Saccharomycotina</taxon>
        <taxon>Dipodascomycetes</taxon>
        <taxon>Dipodascales</taxon>
        <taxon>Dipodascales incertae sedis</taxon>
        <taxon>Nadsonia</taxon>
    </lineage>
</organism>
<dbReference type="AlphaFoldDB" id="A0A1E3PHK6"/>
<dbReference type="Gene3D" id="3.30.70.330">
    <property type="match status" value="1"/>
</dbReference>
<evidence type="ECO:0000256" key="6">
    <source>
        <dbReference type="ARBA" id="ARBA00062407"/>
    </source>
</evidence>
<feature type="compositionally biased region" description="Polar residues" evidence="8">
    <location>
        <begin position="247"/>
        <end position="271"/>
    </location>
</feature>
<dbReference type="InterPro" id="IPR034186">
    <property type="entry name" value="PIN4-like_RRM"/>
</dbReference>
<feature type="compositionally biased region" description="Basic and acidic residues" evidence="8">
    <location>
        <begin position="408"/>
        <end position="421"/>
    </location>
</feature>
<evidence type="ECO:0000259" key="9">
    <source>
        <dbReference type="PROSITE" id="PS50102"/>
    </source>
</evidence>
<evidence type="ECO:0000256" key="5">
    <source>
        <dbReference type="ARBA" id="ARBA00055199"/>
    </source>
</evidence>
<accession>A0A1E3PHK6</accession>
<reference evidence="10 11" key="1">
    <citation type="journal article" date="2016" name="Proc. Natl. Acad. Sci. U.S.A.">
        <title>Comparative genomics of biotechnologically important yeasts.</title>
        <authorList>
            <person name="Riley R."/>
            <person name="Haridas S."/>
            <person name="Wolfe K.H."/>
            <person name="Lopes M.R."/>
            <person name="Hittinger C.T."/>
            <person name="Goeker M."/>
            <person name="Salamov A.A."/>
            <person name="Wisecaver J.H."/>
            <person name="Long T.M."/>
            <person name="Calvey C.H."/>
            <person name="Aerts A.L."/>
            <person name="Barry K.W."/>
            <person name="Choi C."/>
            <person name="Clum A."/>
            <person name="Coughlan A.Y."/>
            <person name="Deshpande S."/>
            <person name="Douglass A.P."/>
            <person name="Hanson S.J."/>
            <person name="Klenk H.-P."/>
            <person name="LaButti K.M."/>
            <person name="Lapidus A."/>
            <person name="Lindquist E.A."/>
            <person name="Lipzen A.M."/>
            <person name="Meier-Kolthoff J.P."/>
            <person name="Ohm R.A."/>
            <person name="Otillar R.P."/>
            <person name="Pangilinan J.L."/>
            <person name="Peng Y."/>
            <person name="Rokas A."/>
            <person name="Rosa C.A."/>
            <person name="Scheuner C."/>
            <person name="Sibirny A.A."/>
            <person name="Slot J.C."/>
            <person name="Stielow J.B."/>
            <person name="Sun H."/>
            <person name="Kurtzman C.P."/>
            <person name="Blackwell M."/>
            <person name="Grigoriev I.V."/>
            <person name="Jeffries T.W."/>
        </authorList>
    </citation>
    <scope>NUCLEOTIDE SEQUENCE [LARGE SCALE GENOMIC DNA]</scope>
    <source>
        <strain evidence="10 11">DSM 6958</strain>
    </source>
</reference>
<feature type="compositionally biased region" description="Low complexity" evidence="8">
    <location>
        <begin position="430"/>
        <end position="487"/>
    </location>
</feature>
<evidence type="ECO:0000256" key="4">
    <source>
        <dbReference type="ARBA" id="ARBA00022884"/>
    </source>
</evidence>
<keyword evidence="11" id="KW-1185">Reference proteome</keyword>
<dbReference type="Pfam" id="PF00076">
    <property type="entry name" value="RRM_1"/>
    <property type="match status" value="1"/>
</dbReference>
<dbReference type="InterPro" id="IPR035979">
    <property type="entry name" value="RBD_domain_sf"/>
</dbReference>
<feature type="domain" description="RRM" evidence="9">
    <location>
        <begin position="318"/>
        <end position="396"/>
    </location>
</feature>
<feature type="compositionally biased region" description="Acidic residues" evidence="8">
    <location>
        <begin position="782"/>
        <end position="791"/>
    </location>
</feature>
<evidence type="ECO:0000313" key="10">
    <source>
        <dbReference type="EMBL" id="ODQ64694.1"/>
    </source>
</evidence>
<comment type="subunit">
    <text evidence="6">Interacts with csx1.</text>
</comment>
<feature type="compositionally biased region" description="Low complexity" evidence="8">
    <location>
        <begin position="198"/>
        <end position="233"/>
    </location>
</feature>
<feature type="compositionally biased region" description="Basic and acidic residues" evidence="8">
    <location>
        <begin position="756"/>
        <end position="779"/>
    </location>
</feature>
<dbReference type="PROSITE" id="PS50102">
    <property type="entry name" value="RRM"/>
    <property type="match status" value="1"/>
</dbReference>
<evidence type="ECO:0000256" key="7">
    <source>
        <dbReference type="PROSITE-ProRule" id="PRU00176"/>
    </source>
</evidence>
<dbReference type="GO" id="GO:0005737">
    <property type="term" value="C:cytoplasm"/>
    <property type="evidence" value="ECO:0007669"/>
    <property type="project" value="UniProtKB-SubCell"/>
</dbReference>
<keyword evidence="4 7" id="KW-0694">RNA-binding</keyword>
<dbReference type="OrthoDB" id="434258at2759"/>